<dbReference type="AlphaFoldDB" id="A0A9D9I3I3"/>
<dbReference type="Gene3D" id="2.60.120.890">
    <property type="entry name" value="BT2081, beta-jelly-roll domain"/>
    <property type="match status" value="1"/>
</dbReference>
<dbReference type="InterPro" id="IPR038653">
    <property type="entry name" value="Put_CMD_sf"/>
</dbReference>
<dbReference type="InterPro" id="IPR025112">
    <property type="entry name" value="PCMD"/>
</dbReference>
<feature type="domain" description="Putative carbohydrate metabolism" evidence="1">
    <location>
        <begin position="320"/>
        <end position="528"/>
    </location>
</feature>
<name>A0A9D9I3I3_9BACT</name>
<sequence>MLRRFYSVITSLLAFCVLEGCLVNDMSYPDVKPAITSIRFEGQVGEAVIDNDKRTVTVEIYETYDLGSVRLLEIASNYDSVITFGKGTTYNEMNTYMDLRTPVEVQVSVYESFTWTIIANQRITRHFKIRNQAGEEDINETEKMVVVKVADTNPLSEIEVLDAKLGIEGSEISPDFKEVHDFTDIVYFNVAYSGETERWGVRVLPWEVSLEITSVNAWAYSADVTGMLGKEQDNTAVLEFRKASDEEWQRYEGDLVMDGVRMSAVITGLDDDTDYTVRIVSGDDVSAEFDFHTEAAVQIPNSSYDEWFLSSGGAWFPRADESAETWWDTANMGANTLSPVNPTTPEDNFLAVRGEGKRAARLETKSVLGVMAAGNLYSGRYKGTEGISALLEFGVPFESRPVGLRGYYSYEPATINKVDTPYEDLMGRTDMCQIYIMLTAWDKPFDVNSTKRQYIDMDDPDILAFRELVSDQSTNGEYVEFFIHLDDEAWRDKSRKATHIVVISCASRYGNYFTGAVGSVLYVDEFQLVYDESTVPRDGSVLIVDKDHVNSNVDIGDRE</sequence>
<evidence type="ECO:0000313" key="3">
    <source>
        <dbReference type="Proteomes" id="UP000823597"/>
    </source>
</evidence>
<proteinExistence type="predicted"/>
<dbReference type="EMBL" id="JADIME010000044">
    <property type="protein sequence ID" value="MBO8465217.1"/>
    <property type="molecule type" value="Genomic_DNA"/>
</dbReference>
<accession>A0A9D9I3I3</accession>
<evidence type="ECO:0000313" key="2">
    <source>
        <dbReference type="EMBL" id="MBO8465217.1"/>
    </source>
</evidence>
<gene>
    <name evidence="2" type="ORF">IAB93_04365</name>
</gene>
<dbReference type="Proteomes" id="UP000823597">
    <property type="component" value="Unassembled WGS sequence"/>
</dbReference>
<dbReference type="Pfam" id="PF13201">
    <property type="entry name" value="PCMD"/>
    <property type="match status" value="1"/>
</dbReference>
<evidence type="ECO:0000259" key="1">
    <source>
        <dbReference type="Pfam" id="PF13201"/>
    </source>
</evidence>
<protein>
    <submittedName>
        <fullName evidence="2">PCMD domain-containing protein</fullName>
    </submittedName>
</protein>
<reference evidence="2" key="1">
    <citation type="submission" date="2020-10" db="EMBL/GenBank/DDBJ databases">
        <authorList>
            <person name="Gilroy R."/>
        </authorList>
    </citation>
    <scope>NUCLEOTIDE SEQUENCE</scope>
    <source>
        <strain evidence="2">10037</strain>
    </source>
</reference>
<reference evidence="2" key="2">
    <citation type="journal article" date="2021" name="PeerJ">
        <title>Extensive microbial diversity within the chicken gut microbiome revealed by metagenomics and culture.</title>
        <authorList>
            <person name="Gilroy R."/>
            <person name="Ravi A."/>
            <person name="Getino M."/>
            <person name="Pursley I."/>
            <person name="Horton D.L."/>
            <person name="Alikhan N.F."/>
            <person name="Baker D."/>
            <person name="Gharbi K."/>
            <person name="Hall N."/>
            <person name="Watson M."/>
            <person name="Adriaenssens E.M."/>
            <person name="Foster-Nyarko E."/>
            <person name="Jarju S."/>
            <person name="Secka A."/>
            <person name="Antonio M."/>
            <person name="Oren A."/>
            <person name="Chaudhuri R.R."/>
            <person name="La Ragione R."/>
            <person name="Hildebrand F."/>
            <person name="Pallen M.J."/>
        </authorList>
    </citation>
    <scope>NUCLEOTIDE SEQUENCE</scope>
    <source>
        <strain evidence="2">10037</strain>
    </source>
</reference>
<comment type="caution">
    <text evidence="2">The sequence shown here is derived from an EMBL/GenBank/DDBJ whole genome shotgun (WGS) entry which is preliminary data.</text>
</comment>
<organism evidence="2 3">
    <name type="scientific">Candidatus Merdivivens pullistercoris</name>
    <dbReference type="NCBI Taxonomy" id="2840873"/>
    <lineage>
        <taxon>Bacteria</taxon>
        <taxon>Pseudomonadati</taxon>
        <taxon>Bacteroidota</taxon>
        <taxon>Bacteroidia</taxon>
        <taxon>Bacteroidales</taxon>
        <taxon>Muribaculaceae</taxon>
        <taxon>Muribaculaceae incertae sedis</taxon>
        <taxon>Candidatus Merdivivens</taxon>
    </lineage>
</organism>